<feature type="coiled-coil region" evidence="1">
    <location>
        <begin position="5"/>
        <end position="32"/>
    </location>
</feature>
<keyword evidence="3" id="KW-1185">Reference proteome</keyword>
<name>F8F0B5_GRAC1</name>
<evidence type="ECO:0000256" key="1">
    <source>
        <dbReference type="SAM" id="Coils"/>
    </source>
</evidence>
<gene>
    <name evidence="2" type="ordered locus">Spica_0825</name>
</gene>
<keyword evidence="1" id="KW-0175">Coiled coil</keyword>
<dbReference type="EMBL" id="CP002868">
    <property type="protein sequence ID" value="AEJ18979.1"/>
    <property type="molecule type" value="Genomic_DNA"/>
</dbReference>
<evidence type="ECO:0000313" key="3">
    <source>
        <dbReference type="Proteomes" id="UP000000503"/>
    </source>
</evidence>
<dbReference type="AlphaFoldDB" id="F8F0B5"/>
<dbReference type="STRING" id="744872.Spica_0825"/>
<organism evidence="2 3">
    <name type="scientific">Gracilinema caldarium (strain ATCC 51460 / DSM 7334 / H1)</name>
    <name type="common">Treponema caldarium</name>
    <dbReference type="NCBI Taxonomy" id="744872"/>
    <lineage>
        <taxon>Bacteria</taxon>
        <taxon>Pseudomonadati</taxon>
        <taxon>Spirochaetota</taxon>
        <taxon>Spirochaetia</taxon>
        <taxon>Spirochaetales</taxon>
        <taxon>Breznakiellaceae</taxon>
        <taxon>Gracilinema</taxon>
    </lineage>
</organism>
<dbReference type="HOGENOM" id="CLU_1234536_0_0_12"/>
<protein>
    <submittedName>
        <fullName evidence="2">Uncharacterized protein</fullName>
    </submittedName>
</protein>
<evidence type="ECO:0000313" key="2">
    <source>
        <dbReference type="EMBL" id="AEJ18979.1"/>
    </source>
</evidence>
<dbReference type="Proteomes" id="UP000000503">
    <property type="component" value="Chromosome"/>
</dbReference>
<accession>F8F0B5</accession>
<dbReference type="RefSeq" id="WP_013968290.1">
    <property type="nucleotide sequence ID" value="NC_015732.1"/>
</dbReference>
<reference evidence="3" key="1">
    <citation type="journal article" date="2013" name="Stand. Genomic Sci.">
        <title>Genome sequence of the thermophilic fresh-water bacterium Spirochaeta caldaria type strain (H1(T)), reclassification of Spirochaeta caldaria, Spirochaeta stenostrepta, and Spirochaeta zuelzerae in the genus Treponema as Treponema caldaria comb. nov., Treponema stenostrepta comb. nov., and Treponema zuelzerae comb. nov., and emendation of the genus Treponema.</title>
        <authorList>
            <person name="Abt B."/>
            <person name="Goker M."/>
            <person name="Scheuner C."/>
            <person name="Han C."/>
            <person name="Lu M."/>
            <person name="Misra M."/>
            <person name="Lapidus A."/>
            <person name="Nolan M."/>
            <person name="Lucas S."/>
            <person name="Hammon N."/>
            <person name="Deshpande S."/>
            <person name="Cheng J.F."/>
            <person name="Tapia R."/>
            <person name="Goodwin L.A."/>
            <person name="Pitluck S."/>
            <person name="Liolios K."/>
            <person name="Pagani I."/>
            <person name="Ivanova N."/>
            <person name="Mavromatis K."/>
            <person name="Mikhailova N."/>
            <person name="Huntemann M."/>
            <person name="Pati A."/>
            <person name="Chen A."/>
            <person name="Palaniappan K."/>
            <person name="Land M."/>
            <person name="Hauser L."/>
            <person name="Jeffries C.D."/>
            <person name="Rohde M."/>
            <person name="Spring S."/>
            <person name="Gronow S."/>
            <person name="Detter J.C."/>
            <person name="Bristow J."/>
            <person name="Eisen J.A."/>
            <person name="Markowitz V."/>
            <person name="Hugenholtz P."/>
            <person name="Kyrpides N.C."/>
            <person name="Woyke T."/>
            <person name="Klenk H.P."/>
        </authorList>
    </citation>
    <scope>NUCLEOTIDE SEQUENCE</scope>
    <source>
        <strain evidence="3">ATCC 51460 / DSM 7334 / H1</strain>
    </source>
</reference>
<sequence length="224" mass="25839">MGETIEKLEQALQQCRASYDKLLIKITELEKELEEREFHHRNTRQLLLSIIDMDTVSGGDRTSLKRRIKMLSYIDDHLQDAVKNYRAIPLYDILLAIITNPHEFSLPPGGIHVESFFEKDSSSQWHHTMDTQTALLTAICISDIFAGLFTISESVHISAYTLERRDRLRFRCHKEVSSRLAEELLSQIERGPFFSLLNTRASINFLPPNPQEGPGVDFEISYNF</sequence>
<proteinExistence type="predicted"/>
<dbReference type="KEGG" id="scd:Spica_0825"/>